<dbReference type="SMART" id="SM00020">
    <property type="entry name" value="Tryp_SPc"/>
    <property type="match status" value="1"/>
</dbReference>
<dbReference type="PRINTS" id="PR00722">
    <property type="entry name" value="CHYMOTRYPSIN"/>
</dbReference>
<keyword evidence="4" id="KW-1015">Disulfide bond</keyword>
<keyword evidence="3" id="KW-0720">Serine protease</keyword>
<keyword evidence="1" id="KW-0645">Protease</keyword>
<keyword evidence="2" id="KW-0378">Hydrolase</keyword>
<dbReference type="InterPro" id="IPR001314">
    <property type="entry name" value="Peptidase_S1A"/>
</dbReference>
<dbReference type="Gene3D" id="2.40.10.10">
    <property type="entry name" value="Trypsin-like serine proteases"/>
    <property type="match status" value="1"/>
</dbReference>
<dbReference type="OrthoDB" id="823504at2759"/>
<proteinExistence type="inferred from homology"/>
<dbReference type="CDD" id="cd00190">
    <property type="entry name" value="Tryp_SPc"/>
    <property type="match status" value="1"/>
</dbReference>
<gene>
    <name evidence="7" type="ORF">APLA_LOCUS5969</name>
</gene>
<dbReference type="AlphaFoldDB" id="A0A8S0ZHR3"/>
<comment type="caution">
    <text evidence="7">The sequence shown here is derived from an EMBL/GenBank/DDBJ whole genome shotgun (WGS) entry which is preliminary data.</text>
</comment>
<dbReference type="InterPro" id="IPR009003">
    <property type="entry name" value="Peptidase_S1_PA"/>
</dbReference>
<name>A0A8S0ZHR3_ARCPL</name>
<dbReference type="InterPro" id="IPR043504">
    <property type="entry name" value="Peptidase_S1_PA_chymotrypsin"/>
</dbReference>
<reference evidence="7 8" key="1">
    <citation type="submission" date="2020-04" db="EMBL/GenBank/DDBJ databases">
        <authorList>
            <person name="Wallbank WR R."/>
            <person name="Pardo Diaz C."/>
            <person name="Kozak K."/>
            <person name="Martin S."/>
            <person name="Jiggins C."/>
            <person name="Moest M."/>
            <person name="Warren A I."/>
            <person name="Byers J.R.P. K."/>
            <person name="Montejo-Kovacevich G."/>
            <person name="Yen C E."/>
        </authorList>
    </citation>
    <scope>NUCLEOTIDE SEQUENCE [LARGE SCALE GENOMIC DNA]</scope>
</reference>
<dbReference type="PANTHER" id="PTHR24276:SF91">
    <property type="entry name" value="AT26814P-RELATED"/>
    <property type="match status" value="1"/>
</dbReference>
<evidence type="ECO:0000313" key="7">
    <source>
        <dbReference type="EMBL" id="CAB3232980.1"/>
    </source>
</evidence>
<evidence type="ECO:0000313" key="8">
    <source>
        <dbReference type="Proteomes" id="UP000494256"/>
    </source>
</evidence>
<dbReference type="PROSITE" id="PS50240">
    <property type="entry name" value="TRYPSIN_DOM"/>
    <property type="match status" value="1"/>
</dbReference>
<dbReference type="InterPro" id="IPR001254">
    <property type="entry name" value="Trypsin_dom"/>
</dbReference>
<evidence type="ECO:0000256" key="3">
    <source>
        <dbReference type="ARBA" id="ARBA00022825"/>
    </source>
</evidence>
<dbReference type="PANTHER" id="PTHR24276">
    <property type="entry name" value="POLYSERASE-RELATED"/>
    <property type="match status" value="1"/>
</dbReference>
<comment type="similarity">
    <text evidence="5">Belongs to the peptidase S1 family. CLIP subfamily.</text>
</comment>
<dbReference type="Proteomes" id="UP000494256">
    <property type="component" value="Unassembled WGS sequence"/>
</dbReference>
<accession>A0A8S0ZHR3</accession>
<dbReference type="FunFam" id="2.40.10.10:FF:000002">
    <property type="entry name" value="Transmembrane protease serine"/>
    <property type="match status" value="1"/>
</dbReference>
<evidence type="ECO:0000259" key="6">
    <source>
        <dbReference type="PROSITE" id="PS50240"/>
    </source>
</evidence>
<dbReference type="GO" id="GO:0004252">
    <property type="term" value="F:serine-type endopeptidase activity"/>
    <property type="evidence" value="ECO:0007669"/>
    <property type="project" value="InterPro"/>
</dbReference>
<organism evidence="7 8">
    <name type="scientific">Arctia plantaginis</name>
    <name type="common">Wood tiger moth</name>
    <name type="synonym">Phalaena plantaginis</name>
    <dbReference type="NCBI Taxonomy" id="874455"/>
    <lineage>
        <taxon>Eukaryota</taxon>
        <taxon>Metazoa</taxon>
        <taxon>Ecdysozoa</taxon>
        <taxon>Arthropoda</taxon>
        <taxon>Hexapoda</taxon>
        <taxon>Insecta</taxon>
        <taxon>Pterygota</taxon>
        <taxon>Neoptera</taxon>
        <taxon>Endopterygota</taxon>
        <taxon>Lepidoptera</taxon>
        <taxon>Glossata</taxon>
        <taxon>Ditrysia</taxon>
        <taxon>Noctuoidea</taxon>
        <taxon>Erebidae</taxon>
        <taxon>Arctiinae</taxon>
        <taxon>Arctia</taxon>
    </lineage>
</organism>
<evidence type="ECO:0000256" key="2">
    <source>
        <dbReference type="ARBA" id="ARBA00022801"/>
    </source>
</evidence>
<dbReference type="EMBL" id="CADEBD010000292">
    <property type="protein sequence ID" value="CAB3232980.1"/>
    <property type="molecule type" value="Genomic_DNA"/>
</dbReference>
<dbReference type="GO" id="GO:0006508">
    <property type="term" value="P:proteolysis"/>
    <property type="evidence" value="ECO:0007669"/>
    <property type="project" value="UniProtKB-KW"/>
</dbReference>
<evidence type="ECO:0000256" key="1">
    <source>
        <dbReference type="ARBA" id="ARBA00022670"/>
    </source>
</evidence>
<dbReference type="PROSITE" id="PS00135">
    <property type="entry name" value="TRYPSIN_SER"/>
    <property type="match status" value="1"/>
</dbReference>
<dbReference type="SUPFAM" id="SSF50494">
    <property type="entry name" value="Trypsin-like serine proteases"/>
    <property type="match status" value="1"/>
</dbReference>
<sequence length="242" mass="25356">MSYPGGAREARDASDAEDLSISAVSIASLSPGADSRIVGGSPTTIENFPYAVQSYNITISDNDVAVLVLSSNLRFKDSVQSASIPFQGETLADNTMVVAVGWGMTIIGGGVSNVLNQVSIRTVNQALCRERYAELSNFTGLLLAVTDNMFCAGLLDIGGADTCQGDSGGPLSYNGVIVGITSWGASCAHPTYPGVYTEVSKYANWINETLTKYNGSARDQAAGIIAVLMPLVFLTSVVNEIH</sequence>
<dbReference type="InterPro" id="IPR033116">
    <property type="entry name" value="TRYPSIN_SER"/>
</dbReference>
<dbReference type="Pfam" id="PF00089">
    <property type="entry name" value="Trypsin"/>
    <property type="match status" value="1"/>
</dbReference>
<feature type="domain" description="Peptidase S1" evidence="6">
    <location>
        <begin position="55"/>
        <end position="211"/>
    </location>
</feature>
<evidence type="ECO:0000256" key="4">
    <source>
        <dbReference type="ARBA" id="ARBA00023157"/>
    </source>
</evidence>
<protein>
    <recommendedName>
        <fullName evidence="6">Peptidase S1 domain-containing protein</fullName>
    </recommendedName>
</protein>
<dbReference type="InterPro" id="IPR050430">
    <property type="entry name" value="Peptidase_S1"/>
</dbReference>
<evidence type="ECO:0000256" key="5">
    <source>
        <dbReference type="ARBA" id="ARBA00024195"/>
    </source>
</evidence>